<dbReference type="GO" id="GO:0042128">
    <property type="term" value="P:nitrate assimilation"/>
    <property type="evidence" value="ECO:0007669"/>
    <property type="project" value="UniProtKB-KW"/>
</dbReference>
<dbReference type="Pfam" id="PF07690">
    <property type="entry name" value="MFS_1"/>
    <property type="match status" value="2"/>
</dbReference>
<dbReference type="InterPro" id="IPR011701">
    <property type="entry name" value="MFS"/>
</dbReference>
<evidence type="ECO:0000313" key="9">
    <source>
        <dbReference type="EMBL" id="KEO75848.1"/>
    </source>
</evidence>
<feature type="transmembrane region" description="Helical" evidence="7">
    <location>
        <begin position="301"/>
        <end position="327"/>
    </location>
</feature>
<feature type="transmembrane region" description="Helical" evidence="7">
    <location>
        <begin position="260"/>
        <end position="280"/>
    </location>
</feature>
<feature type="domain" description="Major facilitator superfamily (MFS) profile" evidence="8">
    <location>
        <begin position="16"/>
        <end position="479"/>
    </location>
</feature>
<evidence type="ECO:0000259" key="8">
    <source>
        <dbReference type="PROSITE" id="PS50850"/>
    </source>
</evidence>
<dbReference type="eggNOG" id="COG2223">
    <property type="taxonomic scope" value="Bacteria"/>
</dbReference>
<keyword evidence="6 7" id="KW-0472">Membrane</keyword>
<proteinExistence type="inferred from homology"/>
<name>A0A074L7L1_9BACT</name>
<keyword evidence="10" id="KW-1185">Reference proteome</keyword>
<dbReference type="RefSeq" id="WP_035068843.1">
    <property type="nucleotide sequence ID" value="NZ_JMIH01000004.1"/>
</dbReference>
<feature type="transmembrane region" description="Helical" evidence="7">
    <location>
        <begin position="21"/>
        <end position="41"/>
    </location>
</feature>
<feature type="transmembrane region" description="Helical" evidence="7">
    <location>
        <begin position="333"/>
        <end position="351"/>
    </location>
</feature>
<feature type="transmembrane region" description="Helical" evidence="7">
    <location>
        <begin position="53"/>
        <end position="71"/>
    </location>
</feature>
<dbReference type="InterPro" id="IPR036259">
    <property type="entry name" value="MFS_trans_sf"/>
</dbReference>
<comment type="subcellular location">
    <subcellularLocation>
        <location evidence="1">Membrane</location>
        <topology evidence="1">Multi-pass membrane protein</topology>
    </subcellularLocation>
</comment>
<dbReference type="GO" id="GO:0015112">
    <property type="term" value="F:nitrate transmembrane transporter activity"/>
    <property type="evidence" value="ECO:0007669"/>
    <property type="project" value="InterPro"/>
</dbReference>
<evidence type="ECO:0000256" key="7">
    <source>
        <dbReference type="SAM" id="Phobius"/>
    </source>
</evidence>
<feature type="transmembrane region" description="Helical" evidence="7">
    <location>
        <begin position="176"/>
        <end position="193"/>
    </location>
</feature>
<feature type="transmembrane region" description="Helical" evidence="7">
    <location>
        <begin position="457"/>
        <end position="475"/>
    </location>
</feature>
<evidence type="ECO:0000256" key="1">
    <source>
        <dbReference type="ARBA" id="ARBA00004141"/>
    </source>
</evidence>
<sequence>MKKPELLDFDQERIRMLHYTWIAFFITFFLWFNMAPLASTMLDKLDWMTPEHIKILAICNVALTIPARIIVGSLIDRYGPRKIFSGLLIVMSIPVFFFAFGNTFMQLLVSRLILSSIGAGFVIGIRLVADWFPPKMVGRAEGFYAGWGNFGSAFAAMTLPWIALELFKNYEDGWRYALAINGVVSFVYGFIYYRVAKDVPEGKKFVGVKKTQPFIATSWVDLVQLVLWSFPLVGALGALAWRLSNVSLSDTGEPFISEELLYIIWGILLLVFLAHIGKTLQVNIPLLKKGFAKKDRYSFSSVAALNTTYFANFGAELAVVSMLPVFFESTFSISPTMAGMVAASFAVVNLFARPIGGVLSDALGNRKKTMLIYMCGITLGFLAMGFINAAWPLWVAIAVTILCSLFVQGAEGATFAVIPFVKKNMTGQISGMAGAYGNVGAVVYLIIYSMVDASTFFYILSAGAAFSFLFCLIFLKEPEGSFADEHVEDVVVEAH</sequence>
<feature type="transmembrane region" description="Helical" evidence="7">
    <location>
        <begin position="83"/>
        <end position="100"/>
    </location>
</feature>
<evidence type="ECO:0000256" key="5">
    <source>
        <dbReference type="ARBA" id="ARBA00023063"/>
    </source>
</evidence>
<evidence type="ECO:0000256" key="4">
    <source>
        <dbReference type="ARBA" id="ARBA00022989"/>
    </source>
</evidence>
<accession>A0A074L7L1</accession>
<dbReference type="Gene3D" id="1.20.1250.20">
    <property type="entry name" value="MFS general substrate transporter like domains"/>
    <property type="match status" value="2"/>
</dbReference>
<feature type="transmembrane region" description="Helical" evidence="7">
    <location>
        <begin position="433"/>
        <end position="451"/>
    </location>
</feature>
<evidence type="ECO:0000256" key="2">
    <source>
        <dbReference type="ARBA" id="ARBA00008432"/>
    </source>
</evidence>
<dbReference type="SUPFAM" id="SSF103473">
    <property type="entry name" value="MFS general substrate transporter"/>
    <property type="match status" value="1"/>
</dbReference>
<feature type="transmembrane region" description="Helical" evidence="7">
    <location>
        <begin position="112"/>
        <end position="132"/>
    </location>
</feature>
<dbReference type="GO" id="GO:0016020">
    <property type="term" value="C:membrane"/>
    <property type="evidence" value="ECO:0007669"/>
    <property type="project" value="UniProtKB-SubCell"/>
</dbReference>
<keyword evidence="5" id="KW-0534">Nitrate assimilation</keyword>
<feature type="transmembrane region" description="Helical" evidence="7">
    <location>
        <begin position="144"/>
        <end position="164"/>
    </location>
</feature>
<feature type="transmembrane region" description="Helical" evidence="7">
    <location>
        <begin position="371"/>
        <end position="391"/>
    </location>
</feature>
<keyword evidence="3 7" id="KW-0812">Transmembrane</keyword>
<dbReference type="InterPro" id="IPR044772">
    <property type="entry name" value="NO3_transporter"/>
</dbReference>
<dbReference type="OrthoDB" id="9773404at2"/>
<dbReference type="PANTHER" id="PTHR23515">
    <property type="entry name" value="HIGH-AFFINITY NITRATE TRANSPORTER 2.3"/>
    <property type="match status" value="1"/>
</dbReference>
<reference evidence="9 10" key="1">
    <citation type="submission" date="2014-04" db="EMBL/GenBank/DDBJ databases">
        <title>Characterization and application of a salt tolerant electro-active bacterium.</title>
        <authorList>
            <person name="Yang L."/>
            <person name="Wei S."/>
            <person name="Tay Q.X.M."/>
        </authorList>
    </citation>
    <scope>NUCLEOTIDE SEQUENCE [LARGE SCALE GENOMIC DNA]</scope>
    <source>
        <strain evidence="9 10">LY1</strain>
    </source>
</reference>
<dbReference type="InterPro" id="IPR020846">
    <property type="entry name" value="MFS_dom"/>
</dbReference>
<organism evidence="9 10">
    <name type="scientific">Anditalea andensis</name>
    <dbReference type="NCBI Taxonomy" id="1048983"/>
    <lineage>
        <taxon>Bacteria</taxon>
        <taxon>Pseudomonadati</taxon>
        <taxon>Bacteroidota</taxon>
        <taxon>Cytophagia</taxon>
        <taxon>Cytophagales</taxon>
        <taxon>Cytophagaceae</taxon>
        <taxon>Anditalea</taxon>
    </lineage>
</organism>
<evidence type="ECO:0000256" key="6">
    <source>
        <dbReference type="ARBA" id="ARBA00023136"/>
    </source>
</evidence>
<protein>
    <submittedName>
        <fullName evidence="9">MFS transporter</fullName>
    </submittedName>
</protein>
<keyword evidence="4 7" id="KW-1133">Transmembrane helix</keyword>
<dbReference type="Proteomes" id="UP000027821">
    <property type="component" value="Unassembled WGS sequence"/>
</dbReference>
<evidence type="ECO:0000313" key="10">
    <source>
        <dbReference type="Proteomes" id="UP000027821"/>
    </source>
</evidence>
<feature type="transmembrane region" description="Helical" evidence="7">
    <location>
        <begin position="214"/>
        <end position="240"/>
    </location>
</feature>
<dbReference type="EMBL" id="JMIH01000004">
    <property type="protein sequence ID" value="KEO75848.1"/>
    <property type="molecule type" value="Genomic_DNA"/>
</dbReference>
<comment type="caution">
    <text evidence="9">The sequence shown here is derived from an EMBL/GenBank/DDBJ whole genome shotgun (WGS) entry which is preliminary data.</text>
</comment>
<dbReference type="AlphaFoldDB" id="A0A074L7L1"/>
<comment type="similarity">
    <text evidence="2">Belongs to the major facilitator superfamily. Nitrate/nitrite porter (TC 2.A.1.8) family.</text>
</comment>
<dbReference type="STRING" id="1048983.EL17_22770"/>
<dbReference type="PROSITE" id="PS50850">
    <property type="entry name" value="MFS"/>
    <property type="match status" value="1"/>
</dbReference>
<evidence type="ECO:0000256" key="3">
    <source>
        <dbReference type="ARBA" id="ARBA00022692"/>
    </source>
</evidence>
<feature type="transmembrane region" description="Helical" evidence="7">
    <location>
        <begin position="397"/>
        <end position="421"/>
    </location>
</feature>
<gene>
    <name evidence="9" type="ORF">EL17_22770</name>
</gene>